<dbReference type="PANTHER" id="PTHR33361">
    <property type="entry name" value="GLR0591 PROTEIN"/>
    <property type="match status" value="1"/>
</dbReference>
<protein>
    <submittedName>
        <fullName evidence="1">Uncharacterized protein</fullName>
    </submittedName>
</protein>
<dbReference type="InterPro" id="IPR010281">
    <property type="entry name" value="DUF885"/>
</dbReference>
<organism evidence="1 2">
    <name type="scientific">Halocaridina rubra</name>
    <name type="common">Hawaiian red shrimp</name>
    <dbReference type="NCBI Taxonomy" id="373956"/>
    <lineage>
        <taxon>Eukaryota</taxon>
        <taxon>Metazoa</taxon>
        <taxon>Ecdysozoa</taxon>
        <taxon>Arthropoda</taxon>
        <taxon>Crustacea</taxon>
        <taxon>Multicrustacea</taxon>
        <taxon>Malacostraca</taxon>
        <taxon>Eumalacostraca</taxon>
        <taxon>Eucarida</taxon>
        <taxon>Decapoda</taxon>
        <taxon>Pleocyemata</taxon>
        <taxon>Caridea</taxon>
        <taxon>Atyoidea</taxon>
        <taxon>Atyidae</taxon>
        <taxon>Halocaridina</taxon>
    </lineage>
</organism>
<dbReference type="Proteomes" id="UP001381693">
    <property type="component" value="Unassembled WGS sequence"/>
</dbReference>
<dbReference type="PANTHER" id="PTHR33361:SF2">
    <property type="entry name" value="DUF885 DOMAIN-CONTAINING PROTEIN"/>
    <property type="match status" value="1"/>
</dbReference>
<sequence length="130" mass="14588">MFTQSIIPSELTEYIPAARTVGGVSSLPGGMEYYKGCLRFHTSTDLTPQQIHDLGLSEVERIQKEVNETVAELGIANKTIAEISNIVKNDPTQWFSSKEELLSMYRDAVYNKIYPLLEQVVHEVPDVNVT</sequence>
<dbReference type="EMBL" id="JAXCGZ010013460">
    <property type="protein sequence ID" value="KAK7072492.1"/>
    <property type="molecule type" value="Genomic_DNA"/>
</dbReference>
<gene>
    <name evidence="1" type="ORF">SK128_012146</name>
</gene>
<keyword evidence="2" id="KW-1185">Reference proteome</keyword>
<accession>A0AAN8WUL3</accession>
<dbReference type="Pfam" id="PF05960">
    <property type="entry name" value="DUF885"/>
    <property type="match status" value="1"/>
</dbReference>
<evidence type="ECO:0000313" key="2">
    <source>
        <dbReference type="Proteomes" id="UP001381693"/>
    </source>
</evidence>
<comment type="caution">
    <text evidence="1">The sequence shown here is derived from an EMBL/GenBank/DDBJ whole genome shotgun (WGS) entry which is preliminary data.</text>
</comment>
<proteinExistence type="predicted"/>
<dbReference type="AlphaFoldDB" id="A0AAN8WUL3"/>
<name>A0AAN8WUL3_HALRR</name>
<evidence type="ECO:0000313" key="1">
    <source>
        <dbReference type="EMBL" id="KAK7072492.1"/>
    </source>
</evidence>
<reference evidence="1 2" key="1">
    <citation type="submission" date="2023-11" db="EMBL/GenBank/DDBJ databases">
        <title>Halocaridina rubra genome assembly.</title>
        <authorList>
            <person name="Smith C."/>
        </authorList>
    </citation>
    <scope>NUCLEOTIDE SEQUENCE [LARGE SCALE GENOMIC DNA]</scope>
    <source>
        <strain evidence="1">EP-1</strain>
        <tissue evidence="1">Whole</tissue>
    </source>
</reference>